<keyword evidence="3" id="KW-1185">Reference proteome</keyword>
<sequence length="150" mass="15056">MKTSLFVLGTSVFAGAAAALAACASEGDTTVSSPDASSNIVISDAAQGDVDGGDGGDDEGPCVTDCEWFPDTCTDDALCINGPFDSTDPDAGLNPLTQINLITGRSATDVWAAGALGGWPTSTGLRGRDRFLAAARPSTGSGCVIRARLP</sequence>
<dbReference type="AlphaFoldDB" id="A0A0K1PL55"/>
<feature type="signal peptide" evidence="1">
    <location>
        <begin position="1"/>
        <end position="24"/>
    </location>
</feature>
<dbReference type="STRING" id="1391654.AKJ09_00906"/>
<evidence type="ECO:0000256" key="1">
    <source>
        <dbReference type="SAM" id="SignalP"/>
    </source>
</evidence>
<keyword evidence="1" id="KW-0732">Signal</keyword>
<dbReference type="KEGG" id="llu:AKJ09_00906"/>
<dbReference type="PROSITE" id="PS51257">
    <property type="entry name" value="PROKAR_LIPOPROTEIN"/>
    <property type="match status" value="1"/>
</dbReference>
<organism evidence="2 3">
    <name type="scientific">Labilithrix luteola</name>
    <dbReference type="NCBI Taxonomy" id="1391654"/>
    <lineage>
        <taxon>Bacteria</taxon>
        <taxon>Pseudomonadati</taxon>
        <taxon>Myxococcota</taxon>
        <taxon>Polyangia</taxon>
        <taxon>Polyangiales</taxon>
        <taxon>Labilitrichaceae</taxon>
        <taxon>Labilithrix</taxon>
    </lineage>
</organism>
<name>A0A0K1PL55_9BACT</name>
<evidence type="ECO:0000313" key="2">
    <source>
        <dbReference type="EMBL" id="AKU94242.1"/>
    </source>
</evidence>
<protein>
    <recommendedName>
        <fullName evidence="4">Lipoprotein</fullName>
    </recommendedName>
</protein>
<gene>
    <name evidence="2" type="ORF">AKJ09_00906</name>
</gene>
<accession>A0A0K1PL55</accession>
<dbReference type="EMBL" id="CP012333">
    <property type="protein sequence ID" value="AKU94242.1"/>
    <property type="molecule type" value="Genomic_DNA"/>
</dbReference>
<evidence type="ECO:0000313" key="3">
    <source>
        <dbReference type="Proteomes" id="UP000064967"/>
    </source>
</evidence>
<feature type="chain" id="PRO_5005465944" description="Lipoprotein" evidence="1">
    <location>
        <begin position="25"/>
        <end position="150"/>
    </location>
</feature>
<evidence type="ECO:0008006" key="4">
    <source>
        <dbReference type="Google" id="ProtNLM"/>
    </source>
</evidence>
<proteinExistence type="predicted"/>
<dbReference type="RefSeq" id="WP_146645868.1">
    <property type="nucleotide sequence ID" value="NZ_CP012333.1"/>
</dbReference>
<reference evidence="2 3" key="1">
    <citation type="submission" date="2015-08" db="EMBL/GenBank/DDBJ databases">
        <authorList>
            <person name="Babu N.S."/>
            <person name="Beckwith C.J."/>
            <person name="Beseler K.G."/>
            <person name="Brison A."/>
            <person name="Carone J.V."/>
            <person name="Caskin T.P."/>
            <person name="Diamond M."/>
            <person name="Durham M.E."/>
            <person name="Foxe J.M."/>
            <person name="Go M."/>
            <person name="Henderson B.A."/>
            <person name="Jones I.B."/>
            <person name="McGettigan J.A."/>
            <person name="Micheletti S.J."/>
            <person name="Nasrallah M.E."/>
            <person name="Ortiz D."/>
            <person name="Piller C.R."/>
            <person name="Privatt S.R."/>
            <person name="Schneider S.L."/>
            <person name="Sharp S."/>
            <person name="Smith T.C."/>
            <person name="Stanton J.D."/>
            <person name="Ullery H.E."/>
            <person name="Wilson R.J."/>
            <person name="Serrano M.G."/>
            <person name="Buck G."/>
            <person name="Lee V."/>
            <person name="Wang Y."/>
            <person name="Carvalho R."/>
            <person name="Voegtly L."/>
            <person name="Shi R."/>
            <person name="Duckworth R."/>
            <person name="Johnson A."/>
            <person name="Loviza R."/>
            <person name="Walstead R."/>
            <person name="Shah Z."/>
            <person name="Kiflezghi M."/>
            <person name="Wade K."/>
            <person name="Ball S.L."/>
            <person name="Bradley K.W."/>
            <person name="Asai D.J."/>
            <person name="Bowman C.A."/>
            <person name="Russell D.A."/>
            <person name="Pope W.H."/>
            <person name="Jacobs-Sera D."/>
            <person name="Hendrix R.W."/>
            <person name="Hatfull G.F."/>
        </authorList>
    </citation>
    <scope>NUCLEOTIDE SEQUENCE [LARGE SCALE GENOMIC DNA]</scope>
    <source>
        <strain evidence="2 3">DSM 27648</strain>
    </source>
</reference>
<dbReference type="Proteomes" id="UP000064967">
    <property type="component" value="Chromosome"/>
</dbReference>